<dbReference type="EMBL" id="CAAE01014030">
    <property type="protein sequence ID" value="CAF95857.1"/>
    <property type="molecule type" value="Genomic_DNA"/>
</dbReference>
<accession>Q4SU25</accession>
<reference evidence="1" key="1">
    <citation type="journal article" date="2004" name="Nature">
        <title>Genome duplication in the teleost fish Tetraodon nigroviridis reveals the early vertebrate proto-karyotype.</title>
        <authorList>
            <person name="Jaillon O."/>
            <person name="Aury J.-M."/>
            <person name="Brunet F."/>
            <person name="Petit J.-L."/>
            <person name="Stange-Thomann N."/>
            <person name="Mauceli E."/>
            <person name="Bouneau L."/>
            <person name="Fischer C."/>
            <person name="Ozouf-Costaz C."/>
            <person name="Bernot A."/>
            <person name="Nicaud S."/>
            <person name="Jaffe D."/>
            <person name="Fisher S."/>
            <person name="Lutfalla G."/>
            <person name="Dossat C."/>
            <person name="Segurens B."/>
            <person name="Dasilva C."/>
            <person name="Salanoubat M."/>
            <person name="Levy M."/>
            <person name="Boudet N."/>
            <person name="Castellano S."/>
            <person name="Anthouard V."/>
            <person name="Jubin C."/>
            <person name="Castelli V."/>
            <person name="Katinka M."/>
            <person name="Vacherie B."/>
            <person name="Biemont C."/>
            <person name="Skalli Z."/>
            <person name="Cattolico L."/>
            <person name="Poulain J."/>
            <person name="De Berardinis V."/>
            <person name="Cruaud C."/>
            <person name="Duprat S."/>
            <person name="Brottier P."/>
            <person name="Coutanceau J.-P."/>
            <person name="Gouzy J."/>
            <person name="Parra G."/>
            <person name="Lardier G."/>
            <person name="Chapple C."/>
            <person name="McKernan K.J."/>
            <person name="McEwan P."/>
            <person name="Bosak S."/>
            <person name="Kellis M."/>
            <person name="Volff J.-N."/>
            <person name="Guigo R."/>
            <person name="Zody M.C."/>
            <person name="Mesirov J."/>
            <person name="Lindblad-Toh K."/>
            <person name="Birren B."/>
            <person name="Nusbaum C."/>
            <person name="Kahn D."/>
            <person name="Robinson-Rechavi M."/>
            <person name="Laudet V."/>
            <person name="Schachter V."/>
            <person name="Quetier F."/>
            <person name="Saurin W."/>
            <person name="Scarpelli C."/>
            <person name="Wincker P."/>
            <person name="Lander E.S."/>
            <person name="Weissenbach J."/>
            <person name="Roest Crollius H."/>
        </authorList>
    </citation>
    <scope>NUCLEOTIDE SEQUENCE [LARGE SCALE GENOMIC DNA]</scope>
</reference>
<gene>
    <name evidence="1" type="ORF">GSTENG00012660001</name>
</gene>
<name>Q4SU25_TETNG</name>
<evidence type="ECO:0000313" key="1">
    <source>
        <dbReference type="EMBL" id="CAF95857.1"/>
    </source>
</evidence>
<protein>
    <submittedName>
        <fullName evidence="1">(spotted green pufferfish) hypothetical protein</fullName>
    </submittedName>
</protein>
<proteinExistence type="predicted"/>
<feature type="non-terminal residue" evidence="1">
    <location>
        <position position="26"/>
    </location>
</feature>
<feature type="non-terminal residue" evidence="1">
    <location>
        <position position="1"/>
    </location>
</feature>
<reference evidence="1" key="2">
    <citation type="submission" date="2004-02" db="EMBL/GenBank/DDBJ databases">
        <authorList>
            <consortium name="Genoscope"/>
            <consortium name="Whitehead Institute Centre for Genome Research"/>
        </authorList>
    </citation>
    <scope>NUCLEOTIDE SEQUENCE</scope>
</reference>
<dbReference type="AlphaFoldDB" id="Q4SU25"/>
<comment type="caution">
    <text evidence="1">The sequence shown here is derived from an EMBL/GenBank/DDBJ whole genome shotgun (WGS) entry which is preliminary data.</text>
</comment>
<dbReference type="KEGG" id="tng:GSTEN00012660G001"/>
<organism evidence="1">
    <name type="scientific">Tetraodon nigroviridis</name>
    <name type="common">Spotted green pufferfish</name>
    <name type="synonym">Chelonodon nigroviridis</name>
    <dbReference type="NCBI Taxonomy" id="99883"/>
    <lineage>
        <taxon>Eukaryota</taxon>
        <taxon>Metazoa</taxon>
        <taxon>Chordata</taxon>
        <taxon>Craniata</taxon>
        <taxon>Vertebrata</taxon>
        <taxon>Euteleostomi</taxon>
        <taxon>Actinopterygii</taxon>
        <taxon>Neopterygii</taxon>
        <taxon>Teleostei</taxon>
        <taxon>Neoteleostei</taxon>
        <taxon>Acanthomorphata</taxon>
        <taxon>Eupercaria</taxon>
        <taxon>Tetraodontiformes</taxon>
        <taxon>Tetradontoidea</taxon>
        <taxon>Tetraodontidae</taxon>
        <taxon>Tetraodon</taxon>
    </lineage>
</organism>
<sequence>IEELKNENALLRAQLQQHGIEVVGET</sequence>